<proteinExistence type="predicted"/>
<dbReference type="AlphaFoldDB" id="A0AAN4ZCU4"/>
<reference evidence="2" key="1">
    <citation type="submission" date="2022-10" db="EMBL/GenBank/DDBJ databases">
        <title>Genome assembly of Pristionchus species.</title>
        <authorList>
            <person name="Yoshida K."/>
            <person name="Sommer R.J."/>
        </authorList>
    </citation>
    <scope>NUCLEOTIDE SEQUENCE [LARGE SCALE GENOMIC DNA]</scope>
    <source>
        <strain evidence="2">RS5460</strain>
    </source>
</reference>
<organism evidence="1 2">
    <name type="scientific">Pristionchus mayeri</name>
    <dbReference type="NCBI Taxonomy" id="1317129"/>
    <lineage>
        <taxon>Eukaryota</taxon>
        <taxon>Metazoa</taxon>
        <taxon>Ecdysozoa</taxon>
        <taxon>Nematoda</taxon>
        <taxon>Chromadorea</taxon>
        <taxon>Rhabditida</taxon>
        <taxon>Rhabditina</taxon>
        <taxon>Diplogasteromorpha</taxon>
        <taxon>Diplogasteroidea</taxon>
        <taxon>Neodiplogasteridae</taxon>
        <taxon>Pristionchus</taxon>
    </lineage>
</organism>
<sequence length="187" mass="21206">KLNGKNKCHHKRGRYNFPNLNDGTCSTPERGLQHIECYCEDDDERPRHDGTAPIEWNIDGDSIIYQATLIETSTKAEFNLVTGTGDAPLVIFFEEGKMTVDNRQGGVLKNQVIVANHTSITKKHRFECRIFYVEAGYEIRINGAKVLVYPYNQPKTGIIKGKALGGLKIRQHRTDKIVEEPLDFTDE</sequence>
<accession>A0AAN4ZCU4</accession>
<protein>
    <submittedName>
        <fullName evidence="1">Uncharacterized protein</fullName>
    </submittedName>
</protein>
<feature type="non-terminal residue" evidence="1">
    <location>
        <position position="1"/>
    </location>
</feature>
<evidence type="ECO:0000313" key="1">
    <source>
        <dbReference type="EMBL" id="GMR38857.1"/>
    </source>
</evidence>
<name>A0AAN4ZCU4_9BILA</name>
<feature type="non-terminal residue" evidence="1">
    <location>
        <position position="187"/>
    </location>
</feature>
<dbReference type="Proteomes" id="UP001328107">
    <property type="component" value="Unassembled WGS sequence"/>
</dbReference>
<evidence type="ECO:0000313" key="2">
    <source>
        <dbReference type="Proteomes" id="UP001328107"/>
    </source>
</evidence>
<keyword evidence="2" id="KW-1185">Reference proteome</keyword>
<gene>
    <name evidence="1" type="ORF">PMAYCL1PPCAC_09052</name>
</gene>
<dbReference type="EMBL" id="BTRK01000002">
    <property type="protein sequence ID" value="GMR38857.1"/>
    <property type="molecule type" value="Genomic_DNA"/>
</dbReference>
<dbReference type="Gene3D" id="2.60.120.200">
    <property type="match status" value="1"/>
</dbReference>
<comment type="caution">
    <text evidence="1">The sequence shown here is derived from an EMBL/GenBank/DDBJ whole genome shotgun (WGS) entry which is preliminary data.</text>
</comment>